<feature type="compositionally biased region" description="Low complexity" evidence="7">
    <location>
        <begin position="38"/>
        <end position="52"/>
    </location>
</feature>
<accession>A0A9D2U8U8</accession>
<dbReference type="EMBL" id="DWUQ01000075">
    <property type="protein sequence ID" value="HJD44117.1"/>
    <property type="molecule type" value="Genomic_DNA"/>
</dbReference>
<reference evidence="10" key="2">
    <citation type="submission" date="2021-04" db="EMBL/GenBank/DDBJ databases">
        <authorList>
            <person name="Gilroy R."/>
        </authorList>
    </citation>
    <scope>NUCLEOTIDE SEQUENCE</scope>
    <source>
        <strain evidence="10">9264</strain>
    </source>
</reference>
<feature type="region of interest" description="Disordered" evidence="7">
    <location>
        <begin position="578"/>
        <end position="597"/>
    </location>
</feature>
<evidence type="ECO:0000256" key="7">
    <source>
        <dbReference type="SAM" id="MobiDB-lite"/>
    </source>
</evidence>
<feature type="domain" description="Mce/MlaD" evidence="9">
    <location>
        <begin position="221"/>
        <end position="281"/>
    </location>
</feature>
<keyword evidence="4 8" id="KW-0812">Transmembrane</keyword>
<dbReference type="InterPro" id="IPR051800">
    <property type="entry name" value="PqiA-PqiB_transport"/>
</dbReference>
<evidence type="ECO:0000313" key="11">
    <source>
        <dbReference type="Proteomes" id="UP000823889"/>
    </source>
</evidence>
<sequence>MIRAVGGMRVPEFPQPIHRNRFFLIHTPAEGWQNLMPNNMNNDSDSISSDSNAEVSAAQPRPVRAPTRVQRERRISWIWLLPILAIIVGLSVLVRMWMGIGPTIVVTFNSAEGLKAGQTQLRYRDVVVGTVSELAVASDREQVEVHIKLNKEGSDFITQPTSRFWVVRPRLGISGVSGLGTLLSGAYISVDAPTTLKEDSDTVTRFVGLEDPPEITASRPGTRFSLLTNDLASIERGSPIYYRGLTVGQVIGYNLDEHGDAVSLQVFVDAPYDRYVTTDSRFWNVSGIDLELDANGFSLQAASIVSALIGGIEFASGPDESAKKAPSNHRFKLFKNKDHAMARPDGEPFLVAFHFYQSVRGLRTGATIDFQGLELGKVTEIFLDYDVKEQRFYSVVHAEIYPLRLGRAYELLLKRLDETQEPVREFFGGLIAHGFRAQLRQGNILTGQQYVALDFIRNAEPVEFQIESTPLLIPVIKGEFARLQEQVTNVMTKIEQLPLKELSGSLEANFKSLNGLIKRLDEQVVPSSRAALEAAQKALERVEAVLADDSPLSRNIEQSLGELQRTLRSLTDVTSELQTQPSSLLRGRAKDKLPESR</sequence>
<evidence type="ECO:0000256" key="6">
    <source>
        <dbReference type="ARBA" id="ARBA00023136"/>
    </source>
</evidence>
<comment type="caution">
    <text evidence="10">The sequence shown here is derived from an EMBL/GenBank/DDBJ whole genome shotgun (WGS) entry which is preliminary data.</text>
</comment>
<evidence type="ECO:0000256" key="1">
    <source>
        <dbReference type="ARBA" id="ARBA00004533"/>
    </source>
</evidence>
<name>A0A9D2U8U8_9BURK</name>
<reference evidence="10" key="1">
    <citation type="journal article" date="2021" name="PeerJ">
        <title>Extensive microbial diversity within the chicken gut microbiome revealed by metagenomics and culture.</title>
        <authorList>
            <person name="Gilroy R."/>
            <person name="Ravi A."/>
            <person name="Getino M."/>
            <person name="Pursley I."/>
            <person name="Horton D.L."/>
            <person name="Alikhan N.F."/>
            <person name="Baker D."/>
            <person name="Gharbi K."/>
            <person name="Hall N."/>
            <person name="Watson M."/>
            <person name="Adriaenssens E.M."/>
            <person name="Foster-Nyarko E."/>
            <person name="Jarju S."/>
            <person name="Secka A."/>
            <person name="Antonio M."/>
            <person name="Oren A."/>
            <person name="Chaudhuri R.R."/>
            <person name="La Ragione R."/>
            <person name="Hildebrand F."/>
            <person name="Pallen M.J."/>
        </authorList>
    </citation>
    <scope>NUCLEOTIDE SEQUENCE</scope>
    <source>
        <strain evidence="10">9264</strain>
    </source>
</reference>
<evidence type="ECO:0000256" key="2">
    <source>
        <dbReference type="ARBA" id="ARBA00022475"/>
    </source>
</evidence>
<feature type="domain" description="Mce/MlaD" evidence="9">
    <location>
        <begin position="101"/>
        <end position="192"/>
    </location>
</feature>
<evidence type="ECO:0000313" key="10">
    <source>
        <dbReference type="EMBL" id="HJD44117.1"/>
    </source>
</evidence>
<evidence type="ECO:0000256" key="5">
    <source>
        <dbReference type="ARBA" id="ARBA00022989"/>
    </source>
</evidence>
<gene>
    <name evidence="10" type="ORF">H9906_03710</name>
</gene>
<keyword evidence="5 8" id="KW-1133">Transmembrane helix</keyword>
<proteinExistence type="predicted"/>
<keyword evidence="2" id="KW-1003">Cell membrane</keyword>
<comment type="subcellular location">
    <subcellularLocation>
        <location evidence="1">Cell inner membrane</location>
    </subcellularLocation>
</comment>
<dbReference type="PANTHER" id="PTHR30462">
    <property type="entry name" value="INTERMEMBRANE TRANSPORT PROTEIN PQIB-RELATED"/>
    <property type="match status" value="1"/>
</dbReference>
<feature type="transmembrane region" description="Helical" evidence="8">
    <location>
        <begin position="77"/>
        <end position="98"/>
    </location>
</feature>
<keyword evidence="3" id="KW-0997">Cell inner membrane</keyword>
<feature type="domain" description="Mce/MlaD" evidence="9">
    <location>
        <begin position="357"/>
        <end position="454"/>
    </location>
</feature>
<evidence type="ECO:0000259" key="9">
    <source>
        <dbReference type="Pfam" id="PF02470"/>
    </source>
</evidence>
<evidence type="ECO:0000256" key="4">
    <source>
        <dbReference type="ARBA" id="ARBA00022692"/>
    </source>
</evidence>
<dbReference type="PANTHER" id="PTHR30462:SF0">
    <property type="entry name" value="INTERMEMBRANE TRANSPORT PROTEIN YEBT"/>
    <property type="match status" value="1"/>
</dbReference>
<feature type="compositionally biased region" description="Basic and acidic residues" evidence="7">
    <location>
        <begin position="588"/>
        <end position="597"/>
    </location>
</feature>
<dbReference type="Pfam" id="PF02470">
    <property type="entry name" value="MlaD"/>
    <property type="match status" value="3"/>
</dbReference>
<keyword evidence="6 8" id="KW-0472">Membrane</keyword>
<dbReference type="GO" id="GO:0005886">
    <property type="term" value="C:plasma membrane"/>
    <property type="evidence" value="ECO:0007669"/>
    <property type="project" value="UniProtKB-SubCell"/>
</dbReference>
<protein>
    <submittedName>
        <fullName evidence="10">MCE family protein</fullName>
    </submittedName>
</protein>
<feature type="region of interest" description="Disordered" evidence="7">
    <location>
        <begin position="36"/>
        <end position="64"/>
    </location>
</feature>
<dbReference type="AlphaFoldDB" id="A0A9D2U8U8"/>
<dbReference type="Proteomes" id="UP000823889">
    <property type="component" value="Unassembled WGS sequence"/>
</dbReference>
<organism evidence="10 11">
    <name type="scientific">Candidatus Paenalcaligenes intestinipullorum</name>
    <dbReference type="NCBI Taxonomy" id="2838718"/>
    <lineage>
        <taxon>Bacteria</taxon>
        <taxon>Pseudomonadati</taxon>
        <taxon>Pseudomonadota</taxon>
        <taxon>Betaproteobacteria</taxon>
        <taxon>Burkholderiales</taxon>
        <taxon>Alcaligenaceae</taxon>
        <taxon>Paenalcaligenes</taxon>
    </lineage>
</organism>
<evidence type="ECO:0000256" key="8">
    <source>
        <dbReference type="SAM" id="Phobius"/>
    </source>
</evidence>
<evidence type="ECO:0000256" key="3">
    <source>
        <dbReference type="ARBA" id="ARBA00022519"/>
    </source>
</evidence>
<dbReference type="InterPro" id="IPR003399">
    <property type="entry name" value="Mce/MlaD"/>
</dbReference>